<keyword evidence="1" id="KW-1133">Transmembrane helix</keyword>
<keyword evidence="1" id="KW-0812">Transmembrane</keyword>
<comment type="caution">
    <text evidence="2">The sequence shown here is derived from an EMBL/GenBank/DDBJ whole genome shotgun (WGS) entry which is preliminary data.</text>
</comment>
<keyword evidence="1" id="KW-0472">Membrane</keyword>
<protein>
    <submittedName>
        <fullName evidence="2">Uncharacterized protein</fullName>
    </submittedName>
</protein>
<gene>
    <name evidence="2" type="ORF">E3N88_25704</name>
</gene>
<dbReference type="EMBL" id="SZYD01000013">
    <property type="protein sequence ID" value="KAD4385536.1"/>
    <property type="molecule type" value="Genomic_DNA"/>
</dbReference>
<dbReference type="Proteomes" id="UP000326396">
    <property type="component" value="Linkage Group LG3"/>
</dbReference>
<sequence>MKTWFHFLIKRKKGRLKTIEELEARPASGVFRLVSTTKILVMLVTAIAITKPARVLFHFVIHRFVSTSFAAAKFHILRFKLRFVFAKSNGQWFTEGAFGWLPWFTKTFRMYIMTTFGAQ</sequence>
<reference evidence="2 3" key="1">
    <citation type="submission" date="2019-05" db="EMBL/GenBank/DDBJ databases">
        <title>Mikania micrantha, genome provides insights into the molecular mechanism of rapid growth.</title>
        <authorList>
            <person name="Liu B."/>
        </authorList>
    </citation>
    <scope>NUCLEOTIDE SEQUENCE [LARGE SCALE GENOMIC DNA]</scope>
    <source>
        <strain evidence="2">NLD-2019</strain>
        <tissue evidence="2">Leaf</tissue>
    </source>
</reference>
<evidence type="ECO:0000256" key="1">
    <source>
        <dbReference type="SAM" id="Phobius"/>
    </source>
</evidence>
<accession>A0A5N6N6X0</accession>
<name>A0A5N6N6X0_9ASTR</name>
<evidence type="ECO:0000313" key="3">
    <source>
        <dbReference type="Proteomes" id="UP000326396"/>
    </source>
</evidence>
<proteinExistence type="predicted"/>
<evidence type="ECO:0000313" key="2">
    <source>
        <dbReference type="EMBL" id="KAD4385536.1"/>
    </source>
</evidence>
<dbReference type="AlphaFoldDB" id="A0A5N6N6X0"/>
<keyword evidence="3" id="KW-1185">Reference proteome</keyword>
<organism evidence="2 3">
    <name type="scientific">Mikania micrantha</name>
    <name type="common">bitter vine</name>
    <dbReference type="NCBI Taxonomy" id="192012"/>
    <lineage>
        <taxon>Eukaryota</taxon>
        <taxon>Viridiplantae</taxon>
        <taxon>Streptophyta</taxon>
        <taxon>Embryophyta</taxon>
        <taxon>Tracheophyta</taxon>
        <taxon>Spermatophyta</taxon>
        <taxon>Magnoliopsida</taxon>
        <taxon>eudicotyledons</taxon>
        <taxon>Gunneridae</taxon>
        <taxon>Pentapetalae</taxon>
        <taxon>asterids</taxon>
        <taxon>campanulids</taxon>
        <taxon>Asterales</taxon>
        <taxon>Asteraceae</taxon>
        <taxon>Asteroideae</taxon>
        <taxon>Heliantheae alliance</taxon>
        <taxon>Eupatorieae</taxon>
        <taxon>Mikania</taxon>
    </lineage>
</organism>
<feature type="transmembrane region" description="Helical" evidence="1">
    <location>
        <begin position="30"/>
        <end position="49"/>
    </location>
</feature>
<feature type="transmembrane region" description="Helical" evidence="1">
    <location>
        <begin position="55"/>
        <end position="72"/>
    </location>
</feature>